<dbReference type="InterPro" id="IPR029069">
    <property type="entry name" value="HotDog_dom_sf"/>
</dbReference>
<sequence length="178" mass="20481">MESRDLGLPSRWFASTFRVRYQESDQMGVVYHANYLNWFESGRTEMFRQLGFTYRGLESKGILLPVTAADLQFKSPARYDDRIAIYARLTTFTALRVVYEYEVRLLSQEEDHGNESSSSTEEQESLPNPLHPSGKLLVNGSTSHVWLNKDWRPTRLDRALPELFQAITGVLRQEGSSV</sequence>
<evidence type="ECO:0000313" key="5">
    <source>
        <dbReference type="Proteomes" id="UP000463051"/>
    </source>
</evidence>
<keyword evidence="5" id="KW-1185">Reference proteome</keyword>
<dbReference type="Proteomes" id="UP000463051">
    <property type="component" value="Unassembled WGS sequence"/>
</dbReference>
<dbReference type="Pfam" id="PF13279">
    <property type="entry name" value="4HBT_2"/>
    <property type="match status" value="1"/>
</dbReference>
<evidence type="ECO:0000313" key="4">
    <source>
        <dbReference type="EMBL" id="MRN52974.1"/>
    </source>
</evidence>
<dbReference type="EC" id="3.1.2.-" evidence="4"/>
<comment type="similarity">
    <text evidence="1">Belongs to the 4-hydroxybenzoyl-CoA thioesterase family.</text>
</comment>
<dbReference type="SUPFAM" id="SSF54637">
    <property type="entry name" value="Thioesterase/thiol ester dehydrase-isomerase"/>
    <property type="match status" value="1"/>
</dbReference>
<dbReference type="InterPro" id="IPR006684">
    <property type="entry name" value="YbgC/YbaW"/>
</dbReference>
<keyword evidence="2 4" id="KW-0378">Hydrolase</keyword>
<dbReference type="InterPro" id="IPR050563">
    <property type="entry name" value="4-hydroxybenzoyl-CoA_TE"/>
</dbReference>
<dbReference type="PIRSF" id="PIRSF003230">
    <property type="entry name" value="YbgC"/>
    <property type="match status" value="1"/>
</dbReference>
<dbReference type="RefSeq" id="WP_154117961.1">
    <property type="nucleotide sequence ID" value="NZ_WJXB01000002.1"/>
</dbReference>
<dbReference type="NCBIfam" id="TIGR00051">
    <property type="entry name" value="YbgC/FadM family acyl-CoA thioesterase"/>
    <property type="match status" value="1"/>
</dbReference>
<evidence type="ECO:0000256" key="2">
    <source>
        <dbReference type="ARBA" id="ARBA00022801"/>
    </source>
</evidence>
<dbReference type="EMBL" id="WJXB01000002">
    <property type="protein sequence ID" value="MRN52974.1"/>
    <property type="molecule type" value="Genomic_DNA"/>
</dbReference>
<comment type="caution">
    <text evidence="4">The sequence shown here is derived from an EMBL/GenBank/DDBJ whole genome shotgun (WGS) entry which is preliminary data.</text>
</comment>
<dbReference type="PANTHER" id="PTHR31793:SF27">
    <property type="entry name" value="NOVEL THIOESTERASE SUPERFAMILY DOMAIN AND SAPOSIN A-TYPE DOMAIN CONTAINING PROTEIN (0610012H03RIK)"/>
    <property type="match status" value="1"/>
</dbReference>
<organism evidence="4 5">
    <name type="scientific">Paenibacillus monticola</name>
    <dbReference type="NCBI Taxonomy" id="2666075"/>
    <lineage>
        <taxon>Bacteria</taxon>
        <taxon>Bacillati</taxon>
        <taxon>Bacillota</taxon>
        <taxon>Bacilli</taxon>
        <taxon>Bacillales</taxon>
        <taxon>Paenibacillaceae</taxon>
        <taxon>Paenibacillus</taxon>
    </lineage>
</organism>
<evidence type="ECO:0000256" key="3">
    <source>
        <dbReference type="SAM" id="MobiDB-lite"/>
    </source>
</evidence>
<feature type="region of interest" description="Disordered" evidence="3">
    <location>
        <begin position="110"/>
        <end position="133"/>
    </location>
</feature>
<accession>A0A7X2L137</accession>
<proteinExistence type="inferred from homology"/>
<protein>
    <submittedName>
        <fullName evidence="4">YbgC/FadM family acyl-CoA thioesterase</fullName>
        <ecNumber evidence="4">3.1.2.-</ecNumber>
    </submittedName>
</protein>
<dbReference type="CDD" id="cd00586">
    <property type="entry name" value="4HBT"/>
    <property type="match status" value="1"/>
</dbReference>
<dbReference type="PANTHER" id="PTHR31793">
    <property type="entry name" value="4-HYDROXYBENZOYL-COA THIOESTERASE FAMILY MEMBER"/>
    <property type="match status" value="1"/>
</dbReference>
<evidence type="ECO:0000256" key="1">
    <source>
        <dbReference type="ARBA" id="ARBA00005953"/>
    </source>
</evidence>
<reference evidence="4 5" key="1">
    <citation type="submission" date="2019-11" db="EMBL/GenBank/DDBJ databases">
        <title>Paenibacillus monticola sp. nov., a novel PGPR strain isolated from mountain sample in China.</title>
        <authorList>
            <person name="Zhao Q."/>
            <person name="Li H.-P."/>
            <person name="Zhang J.-L."/>
        </authorList>
    </citation>
    <scope>NUCLEOTIDE SEQUENCE [LARGE SCALE GENOMIC DNA]</scope>
    <source>
        <strain evidence="4 5">LC-T2</strain>
    </source>
</reference>
<dbReference type="GO" id="GO:0047617">
    <property type="term" value="F:fatty acyl-CoA hydrolase activity"/>
    <property type="evidence" value="ECO:0007669"/>
    <property type="project" value="TreeGrafter"/>
</dbReference>
<dbReference type="AlphaFoldDB" id="A0A7X2L137"/>
<name>A0A7X2L137_9BACL</name>
<dbReference type="Gene3D" id="3.10.129.10">
    <property type="entry name" value="Hotdog Thioesterase"/>
    <property type="match status" value="1"/>
</dbReference>
<gene>
    <name evidence="4" type="ORF">GJB61_08180</name>
</gene>